<keyword evidence="5" id="KW-0325">Glycoprotein</keyword>
<reference evidence="7" key="1">
    <citation type="journal article" date="2021" name="Mol. Ecol. Resour.">
        <title>Phylogenomic analyses of the genus Drosophila reveals genomic signals of climate adaptation.</title>
        <authorList>
            <person name="Li F."/>
            <person name="Rane R.V."/>
            <person name="Luria V."/>
            <person name="Xiong Z."/>
            <person name="Chen J."/>
            <person name="Li Z."/>
            <person name="Catullo R.A."/>
            <person name="Griffin P.C."/>
            <person name="Schiffer M."/>
            <person name="Pearce S."/>
            <person name="Lee S.F."/>
            <person name="McElroy K."/>
            <person name="Stocker A."/>
            <person name="Shirriffs J."/>
            <person name="Cockerell F."/>
            <person name="Coppin C."/>
            <person name="Sgro C.M."/>
            <person name="Karger A."/>
            <person name="Cain J.W."/>
            <person name="Weber J.A."/>
            <person name="Santpere G."/>
            <person name="Kirschner M.W."/>
            <person name="Hoffmann A.A."/>
            <person name="Oakeshott J.G."/>
            <person name="Zhang G."/>
        </authorList>
    </citation>
    <scope>NUCLEOTIDE SEQUENCE</scope>
    <source>
        <strain evidence="7">BGI-SZ-2011g</strain>
    </source>
</reference>
<evidence type="ECO:0000256" key="1">
    <source>
        <dbReference type="ARBA" id="ARBA00004613"/>
    </source>
</evidence>
<keyword evidence="4" id="KW-0732">Signal</keyword>
<dbReference type="AlphaFoldDB" id="A0AAD4K172"/>
<evidence type="ECO:0000256" key="6">
    <source>
        <dbReference type="SAM" id="Phobius"/>
    </source>
</evidence>
<proteinExistence type="inferred from homology"/>
<gene>
    <name evidence="7" type="ORF">KR093_008564</name>
</gene>
<dbReference type="InterPro" id="IPR017996">
    <property type="entry name" value="MRJP/yellow-related"/>
</dbReference>
<keyword evidence="8" id="KW-1185">Reference proteome</keyword>
<organism evidence="7 8">
    <name type="scientific">Drosophila rubida</name>
    <dbReference type="NCBI Taxonomy" id="30044"/>
    <lineage>
        <taxon>Eukaryota</taxon>
        <taxon>Metazoa</taxon>
        <taxon>Ecdysozoa</taxon>
        <taxon>Arthropoda</taxon>
        <taxon>Hexapoda</taxon>
        <taxon>Insecta</taxon>
        <taxon>Pterygota</taxon>
        <taxon>Neoptera</taxon>
        <taxon>Endopterygota</taxon>
        <taxon>Diptera</taxon>
        <taxon>Brachycera</taxon>
        <taxon>Muscomorpha</taxon>
        <taxon>Ephydroidea</taxon>
        <taxon>Drosophilidae</taxon>
        <taxon>Drosophila</taxon>
    </lineage>
</organism>
<sequence>MDTQARHRLHVVLVVILKVSIVGTWLVSQAGLNDSSYNVRHLSTHFSRVFLSISVTHNDFPTLIEAQWPVSYLPMRTVVFPNSETHANRAAAAAVDCTRLQQTHWTQVDSLSRLWVMDVGWPVVGCAPKLLVFDLIRNNAEVLRIDCGQHIDANASQSLVVQLGPKSSSCELERHIFFIQDSKPHILAYDILEQTWHQRDLMSNKYESMQQAFPIRPNDFTFGLQGELIVSDQDGVLYSSLEQLQLTSSNAVAATSVYVQLTRLGSLLGPSRSMLIDYFGALFYVMPKFGAVVRCAQLANLTAEGNEIIYLTSKNIQQIFFGAEGSVWVLSDRVLKPQDICYPGV</sequence>
<dbReference type="Proteomes" id="UP001200034">
    <property type="component" value="Unassembled WGS sequence"/>
</dbReference>
<evidence type="ECO:0000256" key="3">
    <source>
        <dbReference type="ARBA" id="ARBA00022525"/>
    </source>
</evidence>
<dbReference type="GO" id="GO:0005576">
    <property type="term" value="C:extracellular region"/>
    <property type="evidence" value="ECO:0007669"/>
    <property type="project" value="UniProtKB-SubCell"/>
</dbReference>
<dbReference type="PANTHER" id="PTHR10009:SF7">
    <property type="entry name" value="GH10609P-RELATED"/>
    <property type="match status" value="1"/>
</dbReference>
<name>A0AAD4K172_9MUSC</name>
<evidence type="ECO:0000256" key="2">
    <source>
        <dbReference type="ARBA" id="ARBA00009127"/>
    </source>
</evidence>
<protein>
    <submittedName>
        <fullName evidence="7">Uncharacterized protein</fullName>
    </submittedName>
</protein>
<dbReference type="PANTHER" id="PTHR10009">
    <property type="entry name" value="PROTEIN YELLOW-RELATED"/>
    <property type="match status" value="1"/>
</dbReference>
<keyword evidence="6" id="KW-0472">Membrane</keyword>
<dbReference type="InterPro" id="IPR011042">
    <property type="entry name" value="6-blade_b-propeller_TolB-like"/>
</dbReference>
<evidence type="ECO:0000313" key="7">
    <source>
        <dbReference type="EMBL" id="KAH8371695.1"/>
    </source>
</evidence>
<evidence type="ECO:0000313" key="8">
    <source>
        <dbReference type="Proteomes" id="UP001200034"/>
    </source>
</evidence>
<evidence type="ECO:0000256" key="4">
    <source>
        <dbReference type="ARBA" id="ARBA00022729"/>
    </source>
</evidence>
<dbReference type="Gene3D" id="2.120.10.30">
    <property type="entry name" value="TolB, C-terminal domain"/>
    <property type="match status" value="1"/>
</dbReference>
<comment type="caution">
    <text evidence="7">The sequence shown here is derived from an EMBL/GenBank/DDBJ whole genome shotgun (WGS) entry which is preliminary data.</text>
</comment>
<keyword evidence="6" id="KW-1133">Transmembrane helix</keyword>
<comment type="similarity">
    <text evidence="2">Belongs to the major royal jelly protein family.</text>
</comment>
<feature type="transmembrane region" description="Helical" evidence="6">
    <location>
        <begin position="9"/>
        <end position="28"/>
    </location>
</feature>
<dbReference type="Pfam" id="PF03022">
    <property type="entry name" value="MRJP"/>
    <property type="match status" value="1"/>
</dbReference>
<keyword evidence="3" id="KW-0964">Secreted</keyword>
<comment type="subcellular location">
    <subcellularLocation>
        <location evidence="1">Secreted</location>
    </subcellularLocation>
</comment>
<keyword evidence="6" id="KW-0812">Transmembrane</keyword>
<evidence type="ECO:0000256" key="5">
    <source>
        <dbReference type="ARBA" id="ARBA00023180"/>
    </source>
</evidence>
<dbReference type="EMBL" id="JAJJHW010002585">
    <property type="protein sequence ID" value="KAH8371695.1"/>
    <property type="molecule type" value="Genomic_DNA"/>
</dbReference>
<accession>A0AAD4K172</accession>